<keyword evidence="2" id="KW-1185">Reference proteome</keyword>
<dbReference type="EMBL" id="LVJN01000021">
    <property type="protein sequence ID" value="OSM00153.1"/>
    <property type="molecule type" value="Genomic_DNA"/>
</dbReference>
<accession>A0A1Y2K083</accession>
<evidence type="ECO:0000313" key="2">
    <source>
        <dbReference type="Proteomes" id="UP000194003"/>
    </source>
</evidence>
<reference evidence="1 2" key="1">
    <citation type="journal article" date="2016" name="BMC Genomics">
        <title>Combined genomic and structural analyses of a cultured magnetotactic bacterium reveals its niche adaptation to a dynamic environment.</title>
        <authorList>
            <person name="Araujo A.C."/>
            <person name="Morillo V."/>
            <person name="Cypriano J."/>
            <person name="Teixeira L.C."/>
            <person name="Leao P."/>
            <person name="Lyra S."/>
            <person name="Almeida L.G."/>
            <person name="Bazylinski D.A."/>
            <person name="Vasconcellos A.T."/>
            <person name="Abreu F."/>
            <person name="Lins U."/>
        </authorList>
    </citation>
    <scope>NUCLEOTIDE SEQUENCE [LARGE SCALE GENOMIC DNA]</scope>
    <source>
        <strain evidence="1 2">IT-1</strain>
    </source>
</reference>
<protein>
    <submittedName>
        <fullName evidence="1">Uncharacterized protein</fullName>
    </submittedName>
</protein>
<proteinExistence type="predicted"/>
<organism evidence="1 2">
    <name type="scientific">Magnetofaba australis IT-1</name>
    <dbReference type="NCBI Taxonomy" id="1434232"/>
    <lineage>
        <taxon>Bacteria</taxon>
        <taxon>Pseudomonadati</taxon>
        <taxon>Pseudomonadota</taxon>
        <taxon>Magnetococcia</taxon>
        <taxon>Magnetococcales</taxon>
        <taxon>Magnetococcaceae</taxon>
        <taxon>Magnetofaba</taxon>
    </lineage>
</organism>
<comment type="caution">
    <text evidence="1">The sequence shown here is derived from an EMBL/GenBank/DDBJ whole genome shotgun (WGS) entry which is preliminary data.</text>
</comment>
<sequence length="127" mass="13709">MALLEIDAQARALREEAAQLDILLNTLPAPQASPELMAAILADAAPTPWRKRLARLWPYGPIWRPAMTLAASAAMGVMAGVWSPEIEALWTPPAQVAEMAQAEQSVAEEGFAMLAFGLDNSAWESRP</sequence>
<evidence type="ECO:0000313" key="1">
    <source>
        <dbReference type="EMBL" id="OSM00153.1"/>
    </source>
</evidence>
<dbReference type="STRING" id="1434232.MAIT1_00591"/>
<name>A0A1Y2K083_9PROT</name>
<dbReference type="Proteomes" id="UP000194003">
    <property type="component" value="Unassembled WGS sequence"/>
</dbReference>
<dbReference type="AlphaFoldDB" id="A0A1Y2K083"/>
<gene>
    <name evidence="1" type="ORF">MAIT1_00591</name>
</gene>